<dbReference type="AlphaFoldDB" id="E1WY68"/>
<dbReference type="PATRIC" id="fig|862908.3.peg.2724"/>
<dbReference type="eggNOG" id="COG1366">
    <property type="taxonomic scope" value="Bacteria"/>
</dbReference>
<accession>E1WY68</accession>
<proteinExistence type="predicted"/>
<dbReference type="OrthoDB" id="5292990at2"/>
<reference evidence="2" key="1">
    <citation type="journal article" date="2013" name="ISME J.">
        <title>A small predatory core genome in the divergent marine Bacteriovorax marinus SJ and the terrestrial Bdellovibrio bacteriovorus.</title>
        <authorList>
            <person name="Crossman L.C."/>
            <person name="Chen H."/>
            <person name="Cerdeno-Tarraga A.M."/>
            <person name="Brooks K."/>
            <person name="Quail M.A."/>
            <person name="Pineiro S.A."/>
            <person name="Hobley L."/>
            <person name="Sockett R.E."/>
            <person name="Bentley S.D."/>
            <person name="Parkhill J."/>
            <person name="Williams H.N."/>
            <person name="Stine O.C."/>
        </authorList>
    </citation>
    <scope>NUCLEOTIDE SEQUENCE [LARGE SCALE GENOMIC DNA]</scope>
    <source>
        <strain evidence="2">ATCC BAA-682 / DSM 15412 / SJ</strain>
    </source>
</reference>
<dbReference type="EMBL" id="FQ312005">
    <property type="protein sequence ID" value="CBW27623.1"/>
    <property type="molecule type" value="Genomic_DNA"/>
</dbReference>
<sequence length="155" mass="17620">MSEGLKITIGQEGDGLLISFEGLIDEDSNFSELDGKIKGKVIFDFEKVSLINSCGIREWVNFLESVDKDSVLVYRNCRQIIIEQINMVHGFIREGATVESFYAPYYCEDCDKEFKMHLKVSDVKGLSAPAVKCPDCGSDEMEFDAIEEQYFQFIK</sequence>
<name>E1WY68_HALMS</name>
<gene>
    <name evidence="1" type="ordered locus">BMS_2849</name>
</gene>
<keyword evidence="2" id="KW-1185">Reference proteome</keyword>
<protein>
    <recommendedName>
        <fullName evidence="3">STAS domain-containing protein</fullName>
    </recommendedName>
</protein>
<dbReference type="RefSeq" id="WP_014245397.1">
    <property type="nucleotide sequence ID" value="NC_016620.1"/>
</dbReference>
<dbReference type="KEGG" id="bmx:BMS_2849"/>
<evidence type="ECO:0008006" key="3">
    <source>
        <dbReference type="Google" id="ProtNLM"/>
    </source>
</evidence>
<evidence type="ECO:0000313" key="2">
    <source>
        <dbReference type="Proteomes" id="UP000008963"/>
    </source>
</evidence>
<dbReference type="STRING" id="862908.BMS_2849"/>
<dbReference type="Proteomes" id="UP000008963">
    <property type="component" value="Chromosome"/>
</dbReference>
<dbReference type="HOGENOM" id="CLU_1683176_0_0_7"/>
<evidence type="ECO:0000313" key="1">
    <source>
        <dbReference type="EMBL" id="CBW27623.1"/>
    </source>
</evidence>
<organism evidence="1 2">
    <name type="scientific">Halobacteriovorax marinus (strain ATCC BAA-682 / DSM 15412 / SJ)</name>
    <name type="common">Bacteriovorax marinus</name>
    <dbReference type="NCBI Taxonomy" id="862908"/>
    <lineage>
        <taxon>Bacteria</taxon>
        <taxon>Pseudomonadati</taxon>
        <taxon>Bdellovibrionota</taxon>
        <taxon>Bacteriovoracia</taxon>
        <taxon>Bacteriovoracales</taxon>
        <taxon>Halobacteriovoraceae</taxon>
        <taxon>Halobacteriovorax</taxon>
    </lineage>
</organism>